<dbReference type="EMBL" id="JACSNQ010000017">
    <property type="protein sequence ID" value="MBM6775378.1"/>
    <property type="molecule type" value="Genomic_DNA"/>
</dbReference>
<dbReference type="NCBIfam" id="TIGR00738">
    <property type="entry name" value="rrf2_super"/>
    <property type="match status" value="1"/>
</dbReference>
<dbReference type="PROSITE" id="PS51197">
    <property type="entry name" value="HTH_RRF2_2"/>
    <property type="match status" value="1"/>
</dbReference>
<keyword evidence="2" id="KW-1185">Reference proteome</keyword>
<sequence length="190" mass="19912">MDVSKKTDYALRMLAALVRDPSGVVSVRTAARENGVPYSFARSIQHDLAVAGIVENARGATGGMRLAVDPRETTLLQLVEAVQGPVIIAGCHGSAGSGEPCPNLATCHFSPVWCNAERLLRSFFSAVTLYQAVVEGRSPLFDGGFRLVGLDEARAAAHGDVPPVPSDAGEKDVLAEAPRRSGMLDGGDVV</sequence>
<evidence type="ECO:0000313" key="2">
    <source>
        <dbReference type="Proteomes" id="UP000712527"/>
    </source>
</evidence>
<proteinExistence type="predicted"/>
<dbReference type="RefSeq" id="WP_204793716.1">
    <property type="nucleotide sequence ID" value="NZ_JACSNQ010000017.1"/>
</dbReference>
<protein>
    <submittedName>
        <fullName evidence="1">Rrf2 family transcriptional regulator</fullName>
    </submittedName>
</protein>
<gene>
    <name evidence="1" type="ORF">H9X80_07460</name>
</gene>
<dbReference type="Proteomes" id="UP000712527">
    <property type="component" value="Unassembled WGS sequence"/>
</dbReference>
<organism evidence="1 2">
    <name type="scientific">Olsenella profusa</name>
    <dbReference type="NCBI Taxonomy" id="138595"/>
    <lineage>
        <taxon>Bacteria</taxon>
        <taxon>Bacillati</taxon>
        <taxon>Actinomycetota</taxon>
        <taxon>Coriobacteriia</taxon>
        <taxon>Coriobacteriales</taxon>
        <taxon>Atopobiaceae</taxon>
        <taxon>Olsenella</taxon>
    </lineage>
</organism>
<comment type="caution">
    <text evidence="1">The sequence shown here is derived from an EMBL/GenBank/DDBJ whole genome shotgun (WGS) entry which is preliminary data.</text>
</comment>
<dbReference type="InterPro" id="IPR036388">
    <property type="entry name" value="WH-like_DNA-bd_sf"/>
</dbReference>
<dbReference type="Gene3D" id="1.10.10.10">
    <property type="entry name" value="Winged helix-like DNA-binding domain superfamily/Winged helix DNA-binding domain"/>
    <property type="match status" value="1"/>
</dbReference>
<evidence type="ECO:0000313" key="1">
    <source>
        <dbReference type="EMBL" id="MBM6775378.1"/>
    </source>
</evidence>
<dbReference type="InterPro" id="IPR036390">
    <property type="entry name" value="WH_DNA-bd_sf"/>
</dbReference>
<dbReference type="SUPFAM" id="SSF46785">
    <property type="entry name" value="Winged helix' DNA-binding domain"/>
    <property type="match status" value="1"/>
</dbReference>
<dbReference type="Pfam" id="PF02082">
    <property type="entry name" value="Rrf2"/>
    <property type="match status" value="1"/>
</dbReference>
<dbReference type="PANTHER" id="PTHR33221:SF2">
    <property type="entry name" value="TRANSCRIPTIONAL REGULATOR"/>
    <property type="match status" value="1"/>
</dbReference>
<name>A0ABS2F3H1_9ACTN</name>
<reference evidence="1 2" key="1">
    <citation type="journal article" date="2021" name="Sci. Rep.">
        <title>The distribution of antibiotic resistance genes in chicken gut microbiota commensals.</title>
        <authorList>
            <person name="Juricova H."/>
            <person name="Matiasovicova J."/>
            <person name="Kubasova T."/>
            <person name="Cejkova D."/>
            <person name="Rychlik I."/>
        </authorList>
    </citation>
    <scope>NUCLEOTIDE SEQUENCE [LARGE SCALE GENOMIC DNA]</scope>
    <source>
        <strain evidence="1 2">An794</strain>
    </source>
</reference>
<dbReference type="InterPro" id="IPR000944">
    <property type="entry name" value="Tscrpt_reg_Rrf2"/>
</dbReference>
<accession>A0ABS2F3H1</accession>
<dbReference type="PANTHER" id="PTHR33221">
    <property type="entry name" value="WINGED HELIX-TURN-HELIX TRANSCRIPTIONAL REGULATOR, RRF2 FAMILY"/>
    <property type="match status" value="1"/>
</dbReference>